<evidence type="ECO:0000256" key="1">
    <source>
        <dbReference type="ARBA" id="ARBA00004651"/>
    </source>
</evidence>
<protein>
    <submittedName>
        <fullName evidence="9">Unannotated protein</fullName>
    </submittedName>
</protein>
<evidence type="ECO:0000256" key="5">
    <source>
        <dbReference type="ARBA" id="ARBA00022692"/>
    </source>
</evidence>
<name>A0A6J6EW00_9ZZZZ</name>
<sequence length="227" mass="23467">MNISSDARRSTVTRNAIGVGLATGVYGISFGALAVTNGFSFAQAQVLSLGLFSGASQFAVIGIMAAGGSAVAAVATSSLLGVRNGLYAFSLARVLKLKGIKKVFASQITIDESTAMSIANNDNEEMSRWAFWATGISVFVFWNIATAIGAFGASFVADPKSLGLDAAVGAAFLALLWPRLINKENRTAGVFAGILALFLTPFVQPGLPVLACVLIAVIMGLRNVGNK</sequence>
<keyword evidence="3" id="KW-0813">Transport</keyword>
<gene>
    <name evidence="9" type="ORF">UFOPK1740_00914</name>
</gene>
<dbReference type="PANTHER" id="PTHR34979">
    <property type="entry name" value="INNER MEMBRANE PROTEIN YGAZ"/>
    <property type="match status" value="1"/>
</dbReference>
<keyword evidence="7 8" id="KW-0472">Membrane</keyword>
<comment type="subcellular location">
    <subcellularLocation>
        <location evidence="1">Cell membrane</location>
        <topology evidence="1">Multi-pass membrane protein</topology>
    </subcellularLocation>
</comment>
<evidence type="ECO:0000313" key="9">
    <source>
        <dbReference type="EMBL" id="CAB4580742.1"/>
    </source>
</evidence>
<dbReference type="InterPro" id="IPR011606">
    <property type="entry name" value="Brnchd-chn_aa_trnsp_permease"/>
</dbReference>
<accession>A0A6J6EW00</accession>
<evidence type="ECO:0000256" key="3">
    <source>
        <dbReference type="ARBA" id="ARBA00022448"/>
    </source>
</evidence>
<dbReference type="GO" id="GO:0005886">
    <property type="term" value="C:plasma membrane"/>
    <property type="evidence" value="ECO:0007669"/>
    <property type="project" value="UniProtKB-SubCell"/>
</dbReference>
<reference evidence="9" key="1">
    <citation type="submission" date="2020-05" db="EMBL/GenBank/DDBJ databases">
        <authorList>
            <person name="Chiriac C."/>
            <person name="Salcher M."/>
            <person name="Ghai R."/>
            <person name="Kavagutti S V."/>
        </authorList>
    </citation>
    <scope>NUCLEOTIDE SEQUENCE</scope>
</reference>
<dbReference type="GO" id="GO:1903785">
    <property type="term" value="P:L-valine transmembrane transport"/>
    <property type="evidence" value="ECO:0007669"/>
    <property type="project" value="TreeGrafter"/>
</dbReference>
<dbReference type="EMBL" id="CAEZTU010000047">
    <property type="protein sequence ID" value="CAB4580742.1"/>
    <property type="molecule type" value="Genomic_DNA"/>
</dbReference>
<dbReference type="PANTHER" id="PTHR34979:SF1">
    <property type="entry name" value="INNER MEMBRANE PROTEIN YGAZ"/>
    <property type="match status" value="1"/>
</dbReference>
<evidence type="ECO:0000256" key="6">
    <source>
        <dbReference type="ARBA" id="ARBA00022989"/>
    </source>
</evidence>
<evidence type="ECO:0000256" key="8">
    <source>
        <dbReference type="SAM" id="Phobius"/>
    </source>
</evidence>
<comment type="similarity">
    <text evidence="2">Belongs to the AzlC family.</text>
</comment>
<keyword evidence="4" id="KW-1003">Cell membrane</keyword>
<feature type="transmembrane region" description="Helical" evidence="8">
    <location>
        <begin position="55"/>
        <end position="82"/>
    </location>
</feature>
<feature type="transmembrane region" description="Helical" evidence="8">
    <location>
        <begin position="12"/>
        <end position="35"/>
    </location>
</feature>
<evidence type="ECO:0000256" key="2">
    <source>
        <dbReference type="ARBA" id="ARBA00010735"/>
    </source>
</evidence>
<feature type="transmembrane region" description="Helical" evidence="8">
    <location>
        <begin position="188"/>
        <end position="221"/>
    </location>
</feature>
<keyword evidence="5 8" id="KW-0812">Transmembrane</keyword>
<evidence type="ECO:0000256" key="4">
    <source>
        <dbReference type="ARBA" id="ARBA00022475"/>
    </source>
</evidence>
<proteinExistence type="inferred from homology"/>
<organism evidence="9">
    <name type="scientific">freshwater metagenome</name>
    <dbReference type="NCBI Taxonomy" id="449393"/>
    <lineage>
        <taxon>unclassified sequences</taxon>
        <taxon>metagenomes</taxon>
        <taxon>ecological metagenomes</taxon>
    </lineage>
</organism>
<dbReference type="Pfam" id="PF03591">
    <property type="entry name" value="AzlC"/>
    <property type="match status" value="1"/>
</dbReference>
<dbReference type="AlphaFoldDB" id="A0A6J6EW00"/>
<evidence type="ECO:0000256" key="7">
    <source>
        <dbReference type="ARBA" id="ARBA00023136"/>
    </source>
</evidence>
<keyword evidence="6 8" id="KW-1133">Transmembrane helix</keyword>
<feature type="transmembrane region" description="Helical" evidence="8">
    <location>
        <begin position="162"/>
        <end position="181"/>
    </location>
</feature>
<feature type="transmembrane region" description="Helical" evidence="8">
    <location>
        <begin position="129"/>
        <end position="156"/>
    </location>
</feature>